<evidence type="ECO:0000256" key="1">
    <source>
        <dbReference type="SAM" id="Phobius"/>
    </source>
</evidence>
<gene>
    <name evidence="2" type="ORF">ILUMI_08386</name>
</gene>
<protein>
    <submittedName>
        <fullName evidence="2">Uncharacterized protein</fullName>
    </submittedName>
</protein>
<feature type="transmembrane region" description="Helical" evidence="1">
    <location>
        <begin position="167"/>
        <end position="184"/>
    </location>
</feature>
<name>A0A8K0D4I5_IGNLU</name>
<feature type="transmembrane region" description="Helical" evidence="1">
    <location>
        <begin position="332"/>
        <end position="348"/>
    </location>
</feature>
<dbReference type="GO" id="GO:0042734">
    <property type="term" value="C:presynaptic membrane"/>
    <property type="evidence" value="ECO:0007669"/>
    <property type="project" value="TreeGrafter"/>
</dbReference>
<sequence length="442" mass="50792">MENECQKPLQPKPSVLPKIFRMSEKIDEIKEQNSLLPITVEPKKQMMSLMDTLLTLFIVSPLIVGHWRGTWDLMDIYTSAFPAWESFLFGGALHLSFAIMRDGLQDLIKFKIETLPKTILAYSLRRLYTYLFAAACIMNWRGGWIIFDEWFGTELLQDGRAKAGKSLPIIVGVFIVSLVILAVLRSLRNTLAAPFVIGLDTKSTAFDFPTRYRISMEEKTSLYILDCLFSVFIIGTLVVFVWRGAWVLMDIYLFPENEVWSAWGSLVLGYAAVALAFLMQPAMRWICDRIRGAARLIVADIFLFFSFMGTVNVWRGIWNLLNLYFIPDNLELSSWITHWACLILLVLLKCSNTLLVRGVYIDAEEPAGKCVVFPIYYLRLIFQHERAKKITRKFQLEAMARRKLELEGIKSTCTCGAEIKNHVINMNKEISQIVEQNHQQEV</sequence>
<keyword evidence="1" id="KW-0812">Transmembrane</keyword>
<feature type="transmembrane region" description="Helical" evidence="1">
    <location>
        <begin position="127"/>
        <end position="147"/>
    </location>
</feature>
<organism evidence="2 3">
    <name type="scientific">Ignelater luminosus</name>
    <name type="common">Cucubano</name>
    <name type="synonym">Pyrophorus luminosus</name>
    <dbReference type="NCBI Taxonomy" id="2038154"/>
    <lineage>
        <taxon>Eukaryota</taxon>
        <taxon>Metazoa</taxon>
        <taxon>Ecdysozoa</taxon>
        <taxon>Arthropoda</taxon>
        <taxon>Hexapoda</taxon>
        <taxon>Insecta</taxon>
        <taxon>Pterygota</taxon>
        <taxon>Neoptera</taxon>
        <taxon>Endopterygota</taxon>
        <taxon>Coleoptera</taxon>
        <taxon>Polyphaga</taxon>
        <taxon>Elateriformia</taxon>
        <taxon>Elateroidea</taxon>
        <taxon>Elateridae</taxon>
        <taxon>Agrypninae</taxon>
        <taxon>Pyrophorini</taxon>
        <taxon>Ignelater</taxon>
    </lineage>
</organism>
<feature type="transmembrane region" description="Helical" evidence="1">
    <location>
        <begin position="292"/>
        <end position="312"/>
    </location>
</feature>
<keyword evidence="1" id="KW-0472">Membrane</keyword>
<evidence type="ECO:0000313" key="2">
    <source>
        <dbReference type="EMBL" id="KAF2897799.1"/>
    </source>
</evidence>
<accession>A0A8K0D4I5</accession>
<dbReference type="GO" id="GO:0007274">
    <property type="term" value="P:neuromuscular synaptic transmission"/>
    <property type="evidence" value="ECO:0007669"/>
    <property type="project" value="TreeGrafter"/>
</dbReference>
<feature type="transmembrane region" description="Helical" evidence="1">
    <location>
        <begin position="81"/>
        <end position="100"/>
    </location>
</feature>
<keyword evidence="1" id="KW-1133">Transmembrane helix</keyword>
<evidence type="ECO:0000313" key="3">
    <source>
        <dbReference type="Proteomes" id="UP000801492"/>
    </source>
</evidence>
<dbReference type="Proteomes" id="UP000801492">
    <property type="component" value="Unassembled WGS sequence"/>
</dbReference>
<feature type="transmembrane region" description="Helical" evidence="1">
    <location>
        <begin position="221"/>
        <end position="242"/>
    </location>
</feature>
<dbReference type="PANTHER" id="PTHR35270">
    <property type="entry name" value="FUSELESS, ISOFORM A"/>
    <property type="match status" value="1"/>
</dbReference>
<dbReference type="GO" id="GO:0007270">
    <property type="term" value="P:neuron-neuron synaptic transmission"/>
    <property type="evidence" value="ECO:0007669"/>
    <property type="project" value="TreeGrafter"/>
</dbReference>
<dbReference type="AlphaFoldDB" id="A0A8K0D4I5"/>
<dbReference type="OrthoDB" id="45313at2759"/>
<dbReference type="InterPro" id="IPR032751">
    <property type="entry name" value="Fuseless"/>
</dbReference>
<proteinExistence type="predicted"/>
<dbReference type="PANTHER" id="PTHR35270:SF2">
    <property type="entry name" value="FUSELESS, ISOFORM A"/>
    <property type="match status" value="1"/>
</dbReference>
<dbReference type="EMBL" id="VTPC01003925">
    <property type="protein sequence ID" value="KAF2897799.1"/>
    <property type="molecule type" value="Genomic_DNA"/>
</dbReference>
<keyword evidence="3" id="KW-1185">Reference proteome</keyword>
<dbReference type="GO" id="GO:0070073">
    <property type="term" value="P:clustering of voltage-gated calcium channels"/>
    <property type="evidence" value="ECO:0007669"/>
    <property type="project" value="TreeGrafter"/>
</dbReference>
<comment type="caution">
    <text evidence="2">The sequence shown here is derived from an EMBL/GenBank/DDBJ whole genome shotgun (WGS) entry which is preliminary data.</text>
</comment>
<feature type="transmembrane region" description="Helical" evidence="1">
    <location>
        <begin position="52"/>
        <end position="69"/>
    </location>
</feature>
<feature type="transmembrane region" description="Helical" evidence="1">
    <location>
        <begin position="262"/>
        <end position="280"/>
    </location>
</feature>
<dbReference type="Pfam" id="PF15993">
    <property type="entry name" value="Fuseless"/>
    <property type="match status" value="1"/>
</dbReference>
<reference evidence="2" key="1">
    <citation type="submission" date="2019-08" db="EMBL/GenBank/DDBJ databases">
        <title>The genome of the North American firefly Photinus pyralis.</title>
        <authorList>
            <consortium name="Photinus pyralis genome working group"/>
            <person name="Fallon T.R."/>
            <person name="Sander Lower S.E."/>
            <person name="Weng J.-K."/>
        </authorList>
    </citation>
    <scope>NUCLEOTIDE SEQUENCE</scope>
    <source>
        <strain evidence="2">TRF0915ILg1</strain>
        <tissue evidence="2">Whole body</tissue>
    </source>
</reference>